<reference evidence="2 3" key="1">
    <citation type="submission" date="2020-09" db="EMBL/GenBank/DDBJ databases">
        <title>Genome seq and assembly of Chryseobacterium sp.</title>
        <authorList>
            <person name="Chhetri G."/>
        </authorList>
    </citation>
    <scope>NUCLEOTIDE SEQUENCE [LARGE SCALE GENOMIC DNA]</scope>
    <source>
        <strain evidence="2 3">GCR10</strain>
    </source>
</reference>
<dbReference type="RefSeq" id="WP_191737920.1">
    <property type="nucleotide sequence ID" value="NZ_JACYFS010000007.1"/>
</dbReference>
<dbReference type="EMBL" id="JACYFS010000007">
    <property type="protein sequence ID" value="MBD8084123.1"/>
    <property type="molecule type" value="Genomic_DNA"/>
</dbReference>
<evidence type="ECO:0000256" key="1">
    <source>
        <dbReference type="SAM" id="SignalP"/>
    </source>
</evidence>
<evidence type="ECO:0008006" key="4">
    <source>
        <dbReference type="Google" id="ProtNLM"/>
    </source>
</evidence>
<proteinExistence type="predicted"/>
<feature type="signal peptide" evidence="1">
    <location>
        <begin position="1"/>
        <end position="19"/>
    </location>
</feature>
<evidence type="ECO:0000313" key="3">
    <source>
        <dbReference type="Proteomes" id="UP000637299"/>
    </source>
</evidence>
<gene>
    <name evidence="2" type="ORF">IC610_17055</name>
</gene>
<sequence>MKSLVLTLMMILSLGTLSAQTTEGQLTYKMDFSSDNPQMAAALPMMQGSTMKLYFMKDKSAADVMMGSFMKMKSVMDTKADKGIILVEVMGQKIANNVESISKKKVDTDKIGKPVATSETKKILGFNCKKYVIKDPEGKGDDSVLWVTTDIKTTLAGQEQFSNGLEGVPLEFSTMQQGMNVRFEATNFDKTVSPAVFNLTIPEGYKVMTEEEMARMGG</sequence>
<organism evidence="2 3">
    <name type="scientific">Chryseobacterium caseinilyticum</name>
    <dbReference type="NCBI Taxonomy" id="2771428"/>
    <lineage>
        <taxon>Bacteria</taxon>
        <taxon>Pseudomonadati</taxon>
        <taxon>Bacteroidota</taxon>
        <taxon>Flavobacteriia</taxon>
        <taxon>Flavobacteriales</taxon>
        <taxon>Weeksellaceae</taxon>
        <taxon>Chryseobacterium group</taxon>
        <taxon>Chryseobacterium</taxon>
    </lineage>
</organism>
<dbReference type="Proteomes" id="UP000637299">
    <property type="component" value="Unassembled WGS sequence"/>
</dbReference>
<accession>A0ABR8ZFQ5</accession>
<comment type="caution">
    <text evidence="2">The sequence shown here is derived from an EMBL/GenBank/DDBJ whole genome shotgun (WGS) entry which is preliminary data.</text>
</comment>
<protein>
    <recommendedName>
        <fullName evidence="4">DUF4412 domain-containing protein</fullName>
    </recommendedName>
</protein>
<keyword evidence="1" id="KW-0732">Signal</keyword>
<evidence type="ECO:0000313" key="2">
    <source>
        <dbReference type="EMBL" id="MBD8084123.1"/>
    </source>
</evidence>
<feature type="chain" id="PRO_5045760434" description="DUF4412 domain-containing protein" evidence="1">
    <location>
        <begin position="20"/>
        <end position="218"/>
    </location>
</feature>
<name>A0ABR8ZFQ5_9FLAO</name>
<keyword evidence="3" id="KW-1185">Reference proteome</keyword>